<comment type="caution">
    <text evidence="1">The sequence shown here is derived from an EMBL/GenBank/DDBJ whole genome shotgun (WGS) entry which is preliminary data.</text>
</comment>
<dbReference type="AlphaFoldDB" id="J9FIZ2"/>
<dbReference type="EMBL" id="AMCI01006126">
    <property type="protein sequence ID" value="EJW94886.1"/>
    <property type="molecule type" value="Genomic_DNA"/>
</dbReference>
<reference evidence="1" key="1">
    <citation type="journal article" date="2012" name="PLoS ONE">
        <title>Gene sets for utilization of primary and secondary nutrition supplies in the distal gut of endangered iberian lynx.</title>
        <authorList>
            <person name="Alcaide M."/>
            <person name="Messina E."/>
            <person name="Richter M."/>
            <person name="Bargiela R."/>
            <person name="Peplies J."/>
            <person name="Huws S.A."/>
            <person name="Newbold C.J."/>
            <person name="Golyshin P.N."/>
            <person name="Simon M.A."/>
            <person name="Lopez G."/>
            <person name="Yakimov M.M."/>
            <person name="Ferrer M."/>
        </authorList>
    </citation>
    <scope>NUCLEOTIDE SEQUENCE</scope>
</reference>
<gene>
    <name evidence="1" type="ORF">EVA_17009</name>
</gene>
<proteinExistence type="predicted"/>
<evidence type="ECO:0000313" key="1">
    <source>
        <dbReference type="EMBL" id="EJW94886.1"/>
    </source>
</evidence>
<name>J9FIZ2_9ZZZZ</name>
<organism evidence="1">
    <name type="scientific">gut metagenome</name>
    <dbReference type="NCBI Taxonomy" id="749906"/>
    <lineage>
        <taxon>unclassified sequences</taxon>
        <taxon>metagenomes</taxon>
        <taxon>organismal metagenomes</taxon>
    </lineage>
</organism>
<accession>J9FIZ2</accession>
<protein>
    <submittedName>
        <fullName evidence="1">Uncharacterized protein</fullName>
    </submittedName>
</protein>
<sequence>MKKRIIYDLISQNHQTLPLAARDSYSYQILIISIYSIFLSQCEKLC</sequence>